<dbReference type="PROSITE" id="PS01054">
    <property type="entry name" value="TRANSALDOLASE_1"/>
    <property type="match status" value="1"/>
</dbReference>
<keyword evidence="9" id="KW-1185">Reference proteome</keyword>
<protein>
    <recommendedName>
        <fullName evidence="3 7">Transaldolase</fullName>
        <ecNumber evidence="3 7">2.2.1.2</ecNumber>
    </recommendedName>
</protein>
<comment type="catalytic activity">
    <reaction evidence="7">
        <text>D-sedoheptulose 7-phosphate + D-glyceraldehyde 3-phosphate = D-erythrose 4-phosphate + beta-D-fructose 6-phosphate</text>
        <dbReference type="Rhea" id="RHEA:17053"/>
        <dbReference type="ChEBI" id="CHEBI:16897"/>
        <dbReference type="ChEBI" id="CHEBI:57483"/>
        <dbReference type="ChEBI" id="CHEBI:57634"/>
        <dbReference type="ChEBI" id="CHEBI:59776"/>
        <dbReference type="EC" id="2.2.1.2"/>
    </reaction>
</comment>
<proteinExistence type="inferred from homology"/>
<dbReference type="eggNOG" id="KOG2772">
    <property type="taxonomic scope" value="Eukaryota"/>
</dbReference>
<dbReference type="STRING" id="574566.I0Z417"/>
<comment type="caution">
    <text evidence="8">The sequence shown here is derived from an EMBL/GenBank/DDBJ whole genome shotgun (WGS) entry which is preliminary data.</text>
</comment>
<organism evidence="8 9">
    <name type="scientific">Coccomyxa subellipsoidea (strain C-169)</name>
    <name type="common">Green microalga</name>
    <dbReference type="NCBI Taxonomy" id="574566"/>
    <lineage>
        <taxon>Eukaryota</taxon>
        <taxon>Viridiplantae</taxon>
        <taxon>Chlorophyta</taxon>
        <taxon>core chlorophytes</taxon>
        <taxon>Trebouxiophyceae</taxon>
        <taxon>Trebouxiophyceae incertae sedis</taxon>
        <taxon>Coccomyxaceae</taxon>
        <taxon>Coccomyxa</taxon>
        <taxon>Coccomyxa subellipsoidea</taxon>
    </lineage>
</organism>
<dbReference type="SUPFAM" id="SSF51569">
    <property type="entry name" value="Aldolase"/>
    <property type="match status" value="1"/>
</dbReference>
<evidence type="ECO:0000256" key="5">
    <source>
        <dbReference type="ARBA" id="ARBA00023126"/>
    </source>
</evidence>
<dbReference type="Gene3D" id="3.20.20.70">
    <property type="entry name" value="Aldolase class I"/>
    <property type="match status" value="1"/>
</dbReference>
<evidence type="ECO:0000313" key="8">
    <source>
        <dbReference type="EMBL" id="EIE25386.1"/>
    </source>
</evidence>
<dbReference type="InterPro" id="IPR013785">
    <property type="entry name" value="Aldolase_TIM"/>
</dbReference>
<name>I0Z417_COCSC</name>
<dbReference type="OrthoDB" id="2015515at2759"/>
<comment type="similarity">
    <text evidence="2">Belongs to the transaldolase family. Type 1 subfamily.</text>
</comment>
<dbReference type="InterPro" id="IPR018225">
    <property type="entry name" value="Transaldolase_AS"/>
</dbReference>
<evidence type="ECO:0000256" key="4">
    <source>
        <dbReference type="ARBA" id="ARBA00022679"/>
    </source>
</evidence>
<dbReference type="GeneID" id="17043388"/>
<comment type="function">
    <text evidence="7">Catalyzes the rate-limiting step of the non-oxidative phase in the pentose phosphate pathway. Catalyzes the reversible conversion of sedheptulose-7-phosphate and D-glyceraldehyde 3-phosphate into erythrose-4-phosphate and beta-D-fructose 6-phosphate.</text>
</comment>
<dbReference type="CDD" id="cd00957">
    <property type="entry name" value="Transaldolase_TalAB"/>
    <property type="match status" value="1"/>
</dbReference>
<dbReference type="InterPro" id="IPR001585">
    <property type="entry name" value="TAL/FSA"/>
</dbReference>
<dbReference type="EMBL" id="AGSI01000004">
    <property type="protein sequence ID" value="EIE25386.1"/>
    <property type="molecule type" value="Genomic_DNA"/>
</dbReference>
<reference evidence="8 9" key="1">
    <citation type="journal article" date="2012" name="Genome Biol.">
        <title>The genome of the polar eukaryotic microalga coccomyxa subellipsoidea reveals traits of cold adaptation.</title>
        <authorList>
            <person name="Blanc G."/>
            <person name="Agarkova I."/>
            <person name="Grimwood J."/>
            <person name="Kuo A."/>
            <person name="Brueggeman A."/>
            <person name="Dunigan D."/>
            <person name="Gurnon J."/>
            <person name="Ladunga I."/>
            <person name="Lindquist E."/>
            <person name="Lucas S."/>
            <person name="Pangilinan J."/>
            <person name="Proschold T."/>
            <person name="Salamov A."/>
            <person name="Schmutz J."/>
            <person name="Weeks D."/>
            <person name="Yamada T."/>
            <person name="Claverie J.M."/>
            <person name="Grigoriev I."/>
            <person name="Van Etten J."/>
            <person name="Lomsadze A."/>
            <person name="Borodovsky M."/>
        </authorList>
    </citation>
    <scope>NUCLEOTIDE SEQUENCE [LARGE SCALE GENOMIC DNA]</scope>
    <source>
        <strain evidence="8 9">C-169</strain>
    </source>
</reference>
<dbReference type="EC" id="2.2.1.2" evidence="3 7"/>
<dbReference type="InterPro" id="IPR004730">
    <property type="entry name" value="Transaldolase_1"/>
</dbReference>
<dbReference type="NCBIfam" id="TIGR00874">
    <property type="entry name" value="talAB"/>
    <property type="match status" value="1"/>
</dbReference>
<evidence type="ECO:0000256" key="1">
    <source>
        <dbReference type="ARBA" id="ARBA00004857"/>
    </source>
</evidence>
<dbReference type="GO" id="GO:0005975">
    <property type="term" value="P:carbohydrate metabolic process"/>
    <property type="evidence" value="ECO:0007669"/>
    <property type="project" value="InterPro"/>
</dbReference>
<dbReference type="Proteomes" id="UP000007264">
    <property type="component" value="Unassembled WGS sequence"/>
</dbReference>
<keyword evidence="4 7" id="KW-0808">Transferase</keyword>
<evidence type="ECO:0000256" key="7">
    <source>
        <dbReference type="RuleBase" id="RU000501"/>
    </source>
</evidence>
<dbReference type="GO" id="GO:0005737">
    <property type="term" value="C:cytoplasm"/>
    <property type="evidence" value="ECO:0007669"/>
    <property type="project" value="InterPro"/>
</dbReference>
<accession>I0Z417</accession>
<evidence type="ECO:0000313" key="9">
    <source>
        <dbReference type="Proteomes" id="UP000007264"/>
    </source>
</evidence>
<sequence length="343" mass="37509">MKVTATYAAEAPPSAKKATAKNQLDALKEMSKVVADTGEIDSIKSYRPYDVTTNPSLVLKAVQNPQYEHLLGEALAMDDHSYPAARCSRPQSNVADILAVNIGADLLKIVPGRVSTECDAHLSYDTQATIEKGLRIVDLYAKKGVDTSRLYIKIASTWEGIRACEALQKQGIETNMTLLFSFAQAAACADAGASLISPFVGRIMDWYKAKEGRSFAPHEDPGVISVHRIYKYYKQYKYNTIVMAASFRNAGEIRELAGCDNITISPALLGELEASTEPLPRKLWPEMGGCSEPKVDLTAESYDLFKKLHGEDEMAVAKLAEGIQGFSKDQEKLESMVAKLVSS</sequence>
<keyword evidence="5 7" id="KW-0570">Pentose shunt</keyword>
<evidence type="ECO:0000256" key="3">
    <source>
        <dbReference type="ARBA" id="ARBA00013151"/>
    </source>
</evidence>
<dbReference type="KEGG" id="csl:COCSUDRAFT_27979"/>
<dbReference type="GO" id="GO:0004801">
    <property type="term" value="F:transaldolase activity"/>
    <property type="evidence" value="ECO:0007669"/>
    <property type="project" value="UniProtKB-EC"/>
</dbReference>
<dbReference type="PANTHER" id="PTHR10683">
    <property type="entry name" value="TRANSALDOLASE"/>
    <property type="match status" value="1"/>
</dbReference>
<dbReference type="AlphaFoldDB" id="I0Z417"/>
<dbReference type="GO" id="GO:0006098">
    <property type="term" value="P:pentose-phosphate shunt"/>
    <property type="evidence" value="ECO:0007669"/>
    <property type="project" value="UniProtKB-UniPathway"/>
</dbReference>
<dbReference type="RefSeq" id="XP_005649930.1">
    <property type="nucleotide sequence ID" value="XM_005649873.1"/>
</dbReference>
<dbReference type="Pfam" id="PF00923">
    <property type="entry name" value="TAL_FSA"/>
    <property type="match status" value="1"/>
</dbReference>
<dbReference type="PANTHER" id="PTHR10683:SF18">
    <property type="entry name" value="TRANSALDOLASE"/>
    <property type="match status" value="1"/>
</dbReference>
<evidence type="ECO:0000256" key="6">
    <source>
        <dbReference type="ARBA" id="ARBA00023270"/>
    </source>
</evidence>
<dbReference type="PROSITE" id="PS00958">
    <property type="entry name" value="TRANSALDOLASE_2"/>
    <property type="match status" value="1"/>
</dbReference>
<comment type="pathway">
    <text evidence="1 7">Carbohydrate degradation; pentose phosphate pathway; D-glyceraldehyde 3-phosphate and beta-D-fructose 6-phosphate from D-ribose 5-phosphate and D-xylulose 5-phosphate (non-oxidative stage): step 2/3.</text>
</comment>
<evidence type="ECO:0000256" key="2">
    <source>
        <dbReference type="ARBA" id="ARBA00008012"/>
    </source>
</evidence>
<keyword evidence="6" id="KW-0704">Schiff base</keyword>
<dbReference type="UniPathway" id="UPA00115">
    <property type="reaction ID" value="UER00414"/>
</dbReference>
<gene>
    <name evidence="8" type="ORF">COCSUDRAFT_27979</name>
</gene>